<sequence length="75" mass="8316">MLHGGNPVLRWCFENIAMTKPDRNGNRLFSKAASRDRIDGASAAMMAIQRASMGELGGTFYDRPMVADPKWHSFG</sequence>
<reference evidence="1 2" key="1">
    <citation type="submission" date="2019-12" db="EMBL/GenBank/DDBJ databases">
        <title>Nitratireductor arenosus sp. nov., Isolated from sea sand, Jeju island, South Korea.</title>
        <authorList>
            <person name="Kim W."/>
        </authorList>
    </citation>
    <scope>NUCLEOTIDE SEQUENCE [LARGE SCALE GENOMIC DNA]</scope>
    <source>
        <strain evidence="1 2">CAU 1489</strain>
    </source>
</reference>
<organism evidence="1 2">
    <name type="scientific">Nitratireductor arenosus</name>
    <dbReference type="NCBI Taxonomy" id="2682096"/>
    <lineage>
        <taxon>Bacteria</taxon>
        <taxon>Pseudomonadati</taxon>
        <taxon>Pseudomonadota</taxon>
        <taxon>Alphaproteobacteria</taxon>
        <taxon>Hyphomicrobiales</taxon>
        <taxon>Phyllobacteriaceae</taxon>
        <taxon>Nitratireductor</taxon>
    </lineage>
</organism>
<protein>
    <submittedName>
        <fullName evidence="1">Uncharacterized protein</fullName>
    </submittedName>
</protein>
<accession>A0A844QIJ9</accession>
<name>A0A844QIJ9_9HYPH</name>
<proteinExistence type="predicted"/>
<evidence type="ECO:0000313" key="2">
    <source>
        <dbReference type="Proteomes" id="UP000463224"/>
    </source>
</evidence>
<dbReference type="AlphaFoldDB" id="A0A844QIJ9"/>
<dbReference type="RefSeq" id="WP_156715237.1">
    <property type="nucleotide sequence ID" value="NZ_WPHG01000007.1"/>
</dbReference>
<dbReference type="Proteomes" id="UP000463224">
    <property type="component" value="Unassembled WGS sequence"/>
</dbReference>
<dbReference type="EMBL" id="WPHG01000007">
    <property type="protein sequence ID" value="MVA99736.1"/>
    <property type="molecule type" value="Genomic_DNA"/>
</dbReference>
<keyword evidence="2" id="KW-1185">Reference proteome</keyword>
<evidence type="ECO:0000313" key="1">
    <source>
        <dbReference type="EMBL" id="MVA99736.1"/>
    </source>
</evidence>
<gene>
    <name evidence="1" type="ORF">GN330_21005</name>
</gene>
<comment type="caution">
    <text evidence="1">The sequence shown here is derived from an EMBL/GenBank/DDBJ whole genome shotgun (WGS) entry which is preliminary data.</text>
</comment>